<dbReference type="InterPro" id="IPR018785">
    <property type="entry name" value="CDPF1_dom"/>
</dbReference>
<dbReference type="OMA" id="YKDEMYY"/>
<sequence>MLQRHLVRNVVDNKSNSDETEDWLKFVCSVCGLAENCRYGLVEVSVRTHTYRYKDEMYYILDPFRNRNHVDERRMPAEKPSYKSSGNNSIPNILDIFVIGALCSSCGQPVCIDEICSVFYTKTFCTLCLYREKSHFPKEFVEQTETVRKQRQHEQKKVEMMSDI</sequence>
<reference evidence="6" key="1">
    <citation type="submission" date="2017-02" db="UniProtKB">
        <authorList>
            <consortium name="WormBaseParasite"/>
        </authorList>
    </citation>
    <scope>IDENTIFICATION</scope>
</reference>
<feature type="domain" description="Cysteine-rich DPF motif" evidence="3">
    <location>
        <begin position="26"/>
        <end position="143"/>
    </location>
</feature>
<evidence type="ECO:0000259" key="3">
    <source>
        <dbReference type="Pfam" id="PF10170"/>
    </source>
</evidence>
<keyword evidence="5" id="KW-1185">Reference proteome</keyword>
<dbReference type="PANTHER" id="PTHR31849">
    <property type="entry name" value="CYSTEINE-RICH PDF MOTIF DOMAIN-CONTAINING PROTEIN 1"/>
    <property type="match status" value="1"/>
</dbReference>
<comment type="similarity">
    <text evidence="1">Belongs to the CDPF1 family.</text>
</comment>
<dbReference type="Pfam" id="PF10170">
    <property type="entry name" value="C6_DPF"/>
    <property type="match status" value="1"/>
</dbReference>
<name>A0A0N5CJS3_THECL</name>
<dbReference type="PANTHER" id="PTHR31849:SF1">
    <property type="entry name" value="CYSTEINE-RICH DPF MOTIF DOMAIN-CONTAINING PROTEIN 1"/>
    <property type="match status" value="1"/>
</dbReference>
<accession>A0A0N5CJS3</accession>
<evidence type="ECO:0000313" key="5">
    <source>
        <dbReference type="Proteomes" id="UP000276776"/>
    </source>
</evidence>
<dbReference type="EMBL" id="UYYF01000018">
    <property type="protein sequence ID" value="VDM95205.1"/>
    <property type="molecule type" value="Genomic_DNA"/>
</dbReference>
<reference evidence="4 5" key="2">
    <citation type="submission" date="2018-11" db="EMBL/GenBank/DDBJ databases">
        <authorList>
            <consortium name="Pathogen Informatics"/>
        </authorList>
    </citation>
    <scope>NUCLEOTIDE SEQUENCE [LARGE SCALE GENOMIC DNA]</scope>
</reference>
<dbReference type="InterPro" id="IPR042426">
    <property type="entry name" value="CDPF1"/>
</dbReference>
<gene>
    <name evidence="4" type="ORF">TCLT_LOCUS291</name>
</gene>
<evidence type="ECO:0000256" key="2">
    <source>
        <dbReference type="ARBA" id="ARBA00014801"/>
    </source>
</evidence>
<protein>
    <recommendedName>
        <fullName evidence="2">Cysteine-rich DPF motif domain-containing protein 1</fullName>
    </recommendedName>
</protein>
<organism evidence="6">
    <name type="scientific">Thelazia callipaeda</name>
    <name type="common">Oriental eyeworm</name>
    <name type="synonym">Parasitic nematode</name>
    <dbReference type="NCBI Taxonomy" id="103827"/>
    <lineage>
        <taxon>Eukaryota</taxon>
        <taxon>Metazoa</taxon>
        <taxon>Ecdysozoa</taxon>
        <taxon>Nematoda</taxon>
        <taxon>Chromadorea</taxon>
        <taxon>Rhabditida</taxon>
        <taxon>Spirurina</taxon>
        <taxon>Spiruromorpha</taxon>
        <taxon>Thelazioidea</taxon>
        <taxon>Thelaziidae</taxon>
        <taxon>Thelazia</taxon>
    </lineage>
</organism>
<dbReference type="AlphaFoldDB" id="A0A0N5CJS3"/>
<proteinExistence type="inferred from homology"/>
<evidence type="ECO:0000313" key="6">
    <source>
        <dbReference type="WBParaSite" id="TCLT_0000029001-mRNA-1"/>
    </source>
</evidence>
<dbReference type="OrthoDB" id="191995at2759"/>
<evidence type="ECO:0000256" key="1">
    <source>
        <dbReference type="ARBA" id="ARBA00007917"/>
    </source>
</evidence>
<dbReference type="Proteomes" id="UP000276776">
    <property type="component" value="Unassembled WGS sequence"/>
</dbReference>
<evidence type="ECO:0000313" key="4">
    <source>
        <dbReference type="EMBL" id="VDM95205.1"/>
    </source>
</evidence>
<dbReference type="WBParaSite" id="TCLT_0000029001-mRNA-1">
    <property type="protein sequence ID" value="TCLT_0000029001-mRNA-1"/>
    <property type="gene ID" value="TCLT_0000029001"/>
</dbReference>